<dbReference type="Proteomes" id="UP000198211">
    <property type="component" value="Unassembled WGS sequence"/>
</dbReference>
<dbReference type="AlphaFoldDB" id="A0A225VIB3"/>
<evidence type="ECO:0000256" key="2">
    <source>
        <dbReference type="SAM" id="MobiDB-lite"/>
    </source>
</evidence>
<name>A0A225VIB3_9STRA</name>
<dbReference type="Pfam" id="PF04434">
    <property type="entry name" value="SWIM"/>
    <property type="match status" value="1"/>
</dbReference>
<dbReference type="STRING" id="4795.A0A225VIB3"/>
<dbReference type="GO" id="GO:0008270">
    <property type="term" value="F:zinc ion binding"/>
    <property type="evidence" value="ECO:0007669"/>
    <property type="project" value="UniProtKB-KW"/>
</dbReference>
<protein>
    <recommendedName>
        <fullName evidence="3">SWIM-type domain-containing protein</fullName>
    </recommendedName>
</protein>
<evidence type="ECO:0000259" key="3">
    <source>
        <dbReference type="PROSITE" id="PS50966"/>
    </source>
</evidence>
<proteinExistence type="predicted"/>
<keyword evidence="1" id="KW-0862">Zinc</keyword>
<comment type="caution">
    <text evidence="4">The sequence shown here is derived from an EMBL/GenBank/DDBJ whole genome shotgun (WGS) entry which is preliminary data.</text>
</comment>
<dbReference type="InterPro" id="IPR007527">
    <property type="entry name" value="Znf_SWIM"/>
</dbReference>
<sequence length="246" mass="28084">MLPTHTRSTDSLDGKAIRDFLKSHGYEVHNSAISRMKIDIDDRLRGDVVESYQKLQAAKPLNGFSLYFQKLSELTSEKRQLAANWAQKHPDSNLVPIRRAQLRDRTTAASMCQFVPLMEGAYSVQHLGPQTEDGHIHTWRLVDLPGQECTCGNWKDQAFPCIHAICAAIQDGCRLEHLYDSVKMSIKHFIATYTFRFRPWPKDVTLDTDTTLLVPVLQIEDERLGKRGLKPGPKPKHKRRRAKNAL</sequence>
<organism evidence="4 5">
    <name type="scientific">Phytophthora megakarya</name>
    <dbReference type="NCBI Taxonomy" id="4795"/>
    <lineage>
        <taxon>Eukaryota</taxon>
        <taxon>Sar</taxon>
        <taxon>Stramenopiles</taxon>
        <taxon>Oomycota</taxon>
        <taxon>Peronosporomycetes</taxon>
        <taxon>Peronosporales</taxon>
        <taxon>Peronosporaceae</taxon>
        <taxon>Phytophthora</taxon>
    </lineage>
</organism>
<feature type="compositionally biased region" description="Basic residues" evidence="2">
    <location>
        <begin position="226"/>
        <end position="246"/>
    </location>
</feature>
<keyword evidence="1" id="KW-0863">Zinc-finger</keyword>
<keyword evidence="1" id="KW-0479">Metal-binding</keyword>
<dbReference type="EMBL" id="NBNE01004743">
    <property type="protein sequence ID" value="OWZ04844.1"/>
    <property type="molecule type" value="Genomic_DNA"/>
</dbReference>
<dbReference type="PROSITE" id="PS50966">
    <property type="entry name" value="ZF_SWIM"/>
    <property type="match status" value="1"/>
</dbReference>
<accession>A0A225VIB3</accession>
<feature type="region of interest" description="Disordered" evidence="2">
    <location>
        <begin position="224"/>
        <end position="246"/>
    </location>
</feature>
<gene>
    <name evidence="4" type="ORF">PHMEG_00023180</name>
</gene>
<evidence type="ECO:0000313" key="5">
    <source>
        <dbReference type="Proteomes" id="UP000198211"/>
    </source>
</evidence>
<evidence type="ECO:0000313" key="4">
    <source>
        <dbReference type="EMBL" id="OWZ04844.1"/>
    </source>
</evidence>
<evidence type="ECO:0000256" key="1">
    <source>
        <dbReference type="PROSITE-ProRule" id="PRU00325"/>
    </source>
</evidence>
<feature type="domain" description="SWIM-type" evidence="3">
    <location>
        <begin position="140"/>
        <end position="172"/>
    </location>
</feature>
<reference evidence="5" key="1">
    <citation type="submission" date="2017-03" db="EMBL/GenBank/DDBJ databases">
        <title>Phytopthora megakarya and P. palmivora, two closely related causual agents of cacao black pod achieved similar genome size and gene model numbers by different mechanisms.</title>
        <authorList>
            <person name="Ali S."/>
            <person name="Shao J."/>
            <person name="Larry D.J."/>
            <person name="Kronmiller B."/>
            <person name="Shen D."/>
            <person name="Strem M.D."/>
            <person name="Melnick R.L."/>
            <person name="Guiltinan M.J."/>
            <person name="Tyler B.M."/>
            <person name="Meinhardt L.W."/>
            <person name="Bailey B.A."/>
        </authorList>
    </citation>
    <scope>NUCLEOTIDE SEQUENCE [LARGE SCALE GENOMIC DNA]</scope>
    <source>
        <strain evidence="5">zdho120</strain>
    </source>
</reference>
<keyword evidence="5" id="KW-1185">Reference proteome</keyword>
<dbReference type="OrthoDB" id="104044at2759"/>